<evidence type="ECO:0000313" key="2">
    <source>
        <dbReference type="Proteomes" id="UP000696485"/>
    </source>
</evidence>
<dbReference type="SUPFAM" id="SSF52047">
    <property type="entry name" value="RNI-like"/>
    <property type="match status" value="1"/>
</dbReference>
<evidence type="ECO:0000313" key="1">
    <source>
        <dbReference type="EMBL" id="KAF9330933.1"/>
    </source>
</evidence>
<organism evidence="1 2">
    <name type="scientific">Podila minutissima</name>
    <dbReference type="NCBI Taxonomy" id="64525"/>
    <lineage>
        <taxon>Eukaryota</taxon>
        <taxon>Fungi</taxon>
        <taxon>Fungi incertae sedis</taxon>
        <taxon>Mucoromycota</taxon>
        <taxon>Mortierellomycotina</taxon>
        <taxon>Mortierellomycetes</taxon>
        <taxon>Mortierellales</taxon>
        <taxon>Mortierellaceae</taxon>
        <taxon>Podila</taxon>
    </lineage>
</organism>
<evidence type="ECO:0008006" key="3">
    <source>
        <dbReference type="Google" id="ProtNLM"/>
    </source>
</evidence>
<dbReference type="Proteomes" id="UP000696485">
    <property type="component" value="Unassembled WGS sequence"/>
</dbReference>
<dbReference type="AlphaFoldDB" id="A0A9P5SLM3"/>
<dbReference type="InterPro" id="IPR036047">
    <property type="entry name" value="F-box-like_dom_sf"/>
</dbReference>
<protein>
    <recommendedName>
        <fullName evidence="3">F-box domain-containing protein</fullName>
    </recommendedName>
</protein>
<proteinExistence type="predicted"/>
<dbReference type="SUPFAM" id="SSF81383">
    <property type="entry name" value="F-box domain"/>
    <property type="match status" value="1"/>
</dbReference>
<sequence length="503" mass="57783">MSMQELRQLKRLNATELNSPRKLRERRQPALTADTNAHVSKKYQDRVFSIPELQSSITAYLTGKDLKASMLTCRAWFEFCVPALYKDIFLKKYKRTKAYPKIYKYGQYVQVLRLNDTNVFGVLHMLDNTPRLRQLDLSNSFLSRAELERVLTAVPDQLASLQFRLRTPELDDDKPWHPEPMLHTVSLVHNLRSLHWSAPGMTVHVDDILRVLHACPHLVSIKLEDINIVYQGFDSFVPPNGRKMFEPDPPGPLVPIPDSDTDTFYSGSKLQDLTLEYVYISDEGLLHLLGIDMESLHAANHRISPVLTHLTVKCYGPTYKSGARILQECHHLETFDIEYTRMASLELFQGNAVWPSARFIKKLCLDFKSFGMDPKGYFRHLAAVQAQAPVFSAQDQRQIWMRLRSMVNLRCLRLSGYPIDLSVIEDMSFATELKSASVWLTVRALYDDVSVAKDALLNQVKEWLKSNPRGWEYSFIGGTRWTDSKVRLSFSPENWKTNAEVAA</sequence>
<keyword evidence="2" id="KW-1185">Reference proteome</keyword>
<dbReference type="Gene3D" id="3.80.10.10">
    <property type="entry name" value="Ribonuclease Inhibitor"/>
    <property type="match status" value="1"/>
</dbReference>
<gene>
    <name evidence="1" type="ORF">BG006_006174</name>
</gene>
<accession>A0A9P5SLM3</accession>
<name>A0A9P5SLM3_9FUNG</name>
<dbReference type="InterPro" id="IPR032675">
    <property type="entry name" value="LRR_dom_sf"/>
</dbReference>
<comment type="caution">
    <text evidence="1">The sequence shown here is derived from an EMBL/GenBank/DDBJ whole genome shotgun (WGS) entry which is preliminary data.</text>
</comment>
<reference evidence="1" key="1">
    <citation type="journal article" date="2020" name="Fungal Divers.">
        <title>Resolving the Mortierellaceae phylogeny through synthesis of multi-gene phylogenetics and phylogenomics.</title>
        <authorList>
            <person name="Vandepol N."/>
            <person name="Liber J."/>
            <person name="Desiro A."/>
            <person name="Na H."/>
            <person name="Kennedy M."/>
            <person name="Barry K."/>
            <person name="Grigoriev I.V."/>
            <person name="Miller A.N."/>
            <person name="O'Donnell K."/>
            <person name="Stajich J.E."/>
            <person name="Bonito G."/>
        </authorList>
    </citation>
    <scope>NUCLEOTIDE SEQUENCE</scope>
    <source>
        <strain evidence="1">NVP1</strain>
    </source>
</reference>
<dbReference type="EMBL" id="JAAAUY010000360">
    <property type="protein sequence ID" value="KAF9330933.1"/>
    <property type="molecule type" value="Genomic_DNA"/>
</dbReference>